<proteinExistence type="predicted"/>
<accession>A0ABS9EJ77</accession>
<keyword evidence="2" id="KW-1185">Reference proteome</keyword>
<dbReference type="Proteomes" id="UP001179363">
    <property type="component" value="Unassembled WGS sequence"/>
</dbReference>
<dbReference type="PANTHER" id="PTHR38477">
    <property type="entry name" value="HYPOTHETICAL EXPORTED PROTEIN"/>
    <property type="match status" value="1"/>
</dbReference>
<dbReference type="PANTHER" id="PTHR38477:SF1">
    <property type="entry name" value="MUREIN L,D-TRANSPEPTIDASE CATALYTIC DOMAIN FAMILY PROTEIN"/>
    <property type="match status" value="1"/>
</dbReference>
<dbReference type="InterPro" id="IPR032676">
    <property type="entry name" value="YkuD_2"/>
</dbReference>
<dbReference type="EMBL" id="JAKGTH010000010">
    <property type="protein sequence ID" value="MCF4102397.1"/>
    <property type="molecule type" value="Genomic_DNA"/>
</dbReference>
<name>A0ABS9EJ77_9FLAO</name>
<evidence type="ECO:0000313" key="2">
    <source>
        <dbReference type="Proteomes" id="UP001179363"/>
    </source>
</evidence>
<dbReference type="RefSeq" id="WP_236134540.1">
    <property type="nucleotide sequence ID" value="NZ_JAKGTH010000010.1"/>
</dbReference>
<evidence type="ECO:0000313" key="1">
    <source>
        <dbReference type="EMBL" id="MCF4102397.1"/>
    </source>
</evidence>
<reference evidence="1" key="1">
    <citation type="submission" date="2022-01" db="EMBL/GenBank/DDBJ databases">
        <title>Gillisia lutea sp. nov., isolated from marine plastic residues from the Malvarosa beach (Valencia, Spain).</title>
        <authorList>
            <person name="Vidal-Verdu A."/>
            <person name="Molina-Menor E."/>
            <person name="Satari L."/>
            <person name="Pascual J."/>
            <person name="Pereto J."/>
            <person name="Porcar M."/>
        </authorList>
    </citation>
    <scope>NUCLEOTIDE SEQUENCE</scope>
    <source>
        <strain evidence="1">M10.2A</strain>
    </source>
</reference>
<gene>
    <name evidence="1" type="ORF">L1I30_12025</name>
</gene>
<sequence length="246" mass="27549">MTHKILTVIAFLTGSIAFTTTEGHNISEITSTPEVEISKKLNTKLTLEEEITQLYDVFVEKNTNVPDLQSFKNGMIGYYKLSEENLVNKKILTIIDFSLSSTKKRMWVMDMTTNKVLYNTVVAHGKNTGGEFATKFSNKVNSLQSSLGFYVTGETYYGKNGLSMFIDGMEKEFNSKARERYVVVHGANYANPSFINKIGRLGRSYGCPAVPTALTAEIIDLIKDKSVLYIHSADKSYAENSKMIRV</sequence>
<organism evidence="1 2">
    <name type="scientific">Gillisia lutea</name>
    <dbReference type="NCBI Taxonomy" id="2909668"/>
    <lineage>
        <taxon>Bacteria</taxon>
        <taxon>Pseudomonadati</taxon>
        <taxon>Bacteroidota</taxon>
        <taxon>Flavobacteriia</taxon>
        <taxon>Flavobacteriales</taxon>
        <taxon>Flavobacteriaceae</taxon>
        <taxon>Gillisia</taxon>
    </lineage>
</organism>
<protein>
    <submittedName>
        <fullName evidence="1">Murein L,D-transpeptidase catalytic domain family protein</fullName>
    </submittedName>
</protein>
<comment type="caution">
    <text evidence="1">The sequence shown here is derived from an EMBL/GenBank/DDBJ whole genome shotgun (WGS) entry which is preliminary data.</text>
</comment>
<dbReference type="Pfam" id="PF13645">
    <property type="entry name" value="YkuD_2"/>
    <property type="match status" value="1"/>
</dbReference>